<sequence>MVVLMDHNLHLVSFFFGSDTSVEIKGKRICLNDDSDSEQVKISQVFHCEGLLLCILKDDNFSLVVWNPYWGQTRWIKPRCSFEIPQGCDMYRYAIGYDNKRRNHKILRFIDYEFHYPRDNVVLWYEIYDFESDLWTTLDVTTPHWLINCGNRGVTLKGNTYWCAKKRNSDLFLNADHIICFDFTSERFGPLLLLSFSDLDGVVTLACVREEKLAALVCHEDVVEVWITIKIEANEVLWSKFLTVNVDLGDEIPSSLTYGSFFIDEEKKVAMIFDKTLDRGDTVHIMGEAGYGGQVDLGEPVNKRRCPLVCSYVPSLVQIKKPAGFQRKQQSKLEKRQYVRNISKLRALKTQSSWTLSMSLECHQQSLVE</sequence>
<reference evidence="2 3" key="1">
    <citation type="submission" date="2020-12" db="EMBL/GenBank/DDBJ databases">
        <title>Concerted genomic and epigenomic changes stabilize Arabidopsis allopolyploids.</title>
        <authorList>
            <person name="Chen Z."/>
        </authorList>
    </citation>
    <scope>NUCLEOTIDE SEQUENCE [LARGE SCALE GENOMIC DNA]</scope>
    <source>
        <strain evidence="2">Allo738</strain>
        <tissue evidence="2">Leaf</tissue>
    </source>
</reference>
<keyword evidence="3" id="KW-1185">Reference proteome</keyword>
<feature type="domain" description="F-box associated beta-propeller type 1" evidence="1">
    <location>
        <begin position="1"/>
        <end position="319"/>
    </location>
</feature>
<comment type="caution">
    <text evidence="2">The sequence shown here is derived from an EMBL/GenBank/DDBJ whole genome shotgun (WGS) entry which is preliminary data.</text>
</comment>
<dbReference type="InterPro" id="IPR050233">
    <property type="entry name" value="A_thaliana_F-box"/>
</dbReference>
<dbReference type="InterPro" id="IPR006527">
    <property type="entry name" value="F-box-assoc_dom_typ1"/>
</dbReference>
<dbReference type="Pfam" id="PF07734">
    <property type="entry name" value="FBA_1"/>
    <property type="match status" value="1"/>
</dbReference>
<evidence type="ECO:0000259" key="1">
    <source>
        <dbReference type="Pfam" id="PF07734"/>
    </source>
</evidence>
<organism evidence="2 3">
    <name type="scientific">Arabidopsis thaliana x Arabidopsis arenosa</name>
    <dbReference type="NCBI Taxonomy" id="1240361"/>
    <lineage>
        <taxon>Eukaryota</taxon>
        <taxon>Viridiplantae</taxon>
        <taxon>Streptophyta</taxon>
        <taxon>Embryophyta</taxon>
        <taxon>Tracheophyta</taxon>
        <taxon>Spermatophyta</taxon>
        <taxon>Magnoliopsida</taxon>
        <taxon>eudicotyledons</taxon>
        <taxon>Gunneridae</taxon>
        <taxon>Pentapetalae</taxon>
        <taxon>rosids</taxon>
        <taxon>malvids</taxon>
        <taxon>Brassicales</taxon>
        <taxon>Brassicaceae</taxon>
        <taxon>Camelineae</taxon>
        <taxon>Arabidopsis</taxon>
    </lineage>
</organism>
<dbReference type="PANTHER" id="PTHR47993">
    <property type="entry name" value="OS09G0372900 PROTEIN-RELATED"/>
    <property type="match status" value="1"/>
</dbReference>
<dbReference type="Proteomes" id="UP000694240">
    <property type="component" value="Chromosome 3"/>
</dbReference>
<name>A0A8T2ESG0_9BRAS</name>
<dbReference type="EMBL" id="JAEFBK010000003">
    <property type="protein sequence ID" value="KAG7626252.1"/>
    <property type="molecule type" value="Genomic_DNA"/>
</dbReference>
<dbReference type="PANTHER" id="PTHR47993:SF37">
    <property type="entry name" value="F-BOX ASSOCIATED UBIQUITINATION EFFECTOR FAMILY PROTEIN"/>
    <property type="match status" value="1"/>
</dbReference>
<proteinExistence type="predicted"/>
<evidence type="ECO:0000313" key="3">
    <source>
        <dbReference type="Proteomes" id="UP000694240"/>
    </source>
</evidence>
<dbReference type="InterPro" id="IPR017451">
    <property type="entry name" value="F-box-assoc_interact_dom"/>
</dbReference>
<evidence type="ECO:0000313" key="2">
    <source>
        <dbReference type="EMBL" id="KAG7626252.1"/>
    </source>
</evidence>
<gene>
    <name evidence="2" type="ORF">ISN45_At03g024150</name>
</gene>
<protein>
    <submittedName>
        <fullName evidence="2">F-box associated interaction domain</fullName>
    </submittedName>
</protein>
<accession>A0A8T2ESG0</accession>
<dbReference type="NCBIfam" id="TIGR01640">
    <property type="entry name" value="F_box_assoc_1"/>
    <property type="match status" value="1"/>
</dbReference>
<dbReference type="AlphaFoldDB" id="A0A8T2ESG0"/>